<evidence type="ECO:0000256" key="2">
    <source>
        <dbReference type="ARBA" id="ARBA00022989"/>
    </source>
</evidence>
<reference evidence="16" key="3">
    <citation type="submission" date="2016-10" db="EMBL/GenBank/DDBJ databases">
        <authorList>
            <person name="Varghese N."/>
            <person name="Submissions S."/>
        </authorList>
    </citation>
    <scope>NUCLEOTIDE SEQUENCE [LARGE SCALE GENOMIC DNA]</scope>
    <source>
        <strain evidence="16">LMG 15572</strain>
    </source>
</reference>
<keyword evidence="16" id="KW-1185">Reference proteome</keyword>
<evidence type="ECO:0000256" key="5">
    <source>
        <dbReference type="ARBA" id="ARBA00023210"/>
    </source>
</evidence>
<evidence type="ECO:0000313" key="9">
    <source>
        <dbReference type="EMBL" id="SEM04335.1"/>
    </source>
</evidence>
<keyword evidence="5 6" id="KW-0717">Septation</keyword>
<evidence type="ECO:0000313" key="17">
    <source>
        <dbReference type="Proteomes" id="UP000249013"/>
    </source>
</evidence>
<reference evidence="12 17" key="5">
    <citation type="submission" date="2018-06" db="EMBL/GenBank/DDBJ databases">
        <authorList>
            <consortium name="Pathogen Informatics"/>
            <person name="Doyle S."/>
        </authorList>
    </citation>
    <scope>NUCLEOTIDE SEQUENCE [LARGE SCALE GENOMIC DNA]</scope>
    <source>
        <strain evidence="12 17">NCTC13773</strain>
    </source>
</reference>
<keyword evidence="1 6" id="KW-0812">Transmembrane</keyword>
<dbReference type="Pfam" id="PF06160">
    <property type="entry name" value="EzrA"/>
    <property type="match status" value="1"/>
</dbReference>
<accession>A0A060RJ78</accession>
<evidence type="ECO:0000256" key="4">
    <source>
        <dbReference type="ARBA" id="ARBA00023136"/>
    </source>
</evidence>
<keyword evidence="2 6" id="KW-1133">Transmembrane helix</keyword>
<reference evidence="14 15" key="4">
    <citation type="submission" date="2016-10" db="EMBL/GenBank/DDBJ databases">
        <authorList>
            <person name="de Groot N.N."/>
        </authorList>
    </citation>
    <scope>NUCLEOTIDE SEQUENCE [LARGE SCALE GENOMIC DNA]</scope>
    <source>
        <strain evidence="11">LMG 15572</strain>
        <strain evidence="9 15">VTM1R29</strain>
        <strain evidence="10 14">VTM2R47</strain>
    </source>
</reference>
<dbReference type="Proteomes" id="UP000249013">
    <property type="component" value="Chromosome 1"/>
</dbReference>
<dbReference type="Proteomes" id="UP000027584">
    <property type="component" value="Unassembled WGS sequence"/>
</dbReference>
<dbReference type="GO" id="GO:0005886">
    <property type="term" value="C:plasma membrane"/>
    <property type="evidence" value="ECO:0007669"/>
    <property type="project" value="UniProtKB-SubCell"/>
</dbReference>
<evidence type="ECO:0000313" key="15">
    <source>
        <dbReference type="Proteomes" id="UP000182764"/>
    </source>
</evidence>
<keyword evidence="4 6" id="KW-0472">Membrane</keyword>
<comment type="similarity">
    <text evidence="6">Belongs to the EzrA family.</text>
</comment>
<feature type="coiled-coil region" evidence="6">
    <location>
        <begin position="280"/>
        <end position="342"/>
    </location>
</feature>
<evidence type="ECO:0000256" key="3">
    <source>
        <dbReference type="ARBA" id="ARBA00023054"/>
    </source>
</evidence>
<keyword evidence="6" id="KW-1003">Cell membrane</keyword>
<evidence type="ECO:0000313" key="14">
    <source>
        <dbReference type="Proteomes" id="UP000182712"/>
    </source>
</evidence>
<reference evidence="8 13" key="1">
    <citation type="submission" date="2014-02" db="EMBL/GenBank/DDBJ databases">
        <authorList>
            <person name="Manrique M."/>
        </authorList>
    </citation>
    <scope>NUCLEOTIDE SEQUENCE [LARGE SCALE GENOMIC DNA]</scope>
    <source>
        <strain evidence="8 13">LMG17956</strain>
    </source>
</reference>
<evidence type="ECO:0000256" key="7">
    <source>
        <dbReference type="SAM" id="Phobius"/>
    </source>
</evidence>
<keyword evidence="3 6" id="KW-0175">Coiled coil</keyword>
<evidence type="ECO:0000313" key="13">
    <source>
        <dbReference type="Proteomes" id="UP000027584"/>
    </source>
</evidence>
<evidence type="ECO:0000256" key="6">
    <source>
        <dbReference type="HAMAP-Rule" id="MF_00728"/>
    </source>
</evidence>
<evidence type="ECO:0000313" key="11">
    <source>
        <dbReference type="EMBL" id="SFU54405.1"/>
    </source>
</evidence>
<evidence type="ECO:0000256" key="1">
    <source>
        <dbReference type="ARBA" id="ARBA00022692"/>
    </source>
</evidence>
<dbReference type="GO" id="GO:0000921">
    <property type="term" value="P:septin ring assembly"/>
    <property type="evidence" value="ECO:0007669"/>
    <property type="project" value="InterPro"/>
</dbReference>
<evidence type="ECO:0000313" key="8">
    <source>
        <dbReference type="EMBL" id="CDO18998.1"/>
    </source>
</evidence>
<dbReference type="GO" id="GO:0005940">
    <property type="term" value="C:septin ring"/>
    <property type="evidence" value="ECO:0007669"/>
    <property type="project" value="InterPro"/>
</dbReference>
<organism evidence="8 13">
    <name type="scientific">Streptococcus gallolyticus</name>
    <dbReference type="NCBI Taxonomy" id="315405"/>
    <lineage>
        <taxon>Bacteria</taxon>
        <taxon>Bacillati</taxon>
        <taxon>Bacillota</taxon>
        <taxon>Bacilli</taxon>
        <taxon>Lactobacillales</taxon>
        <taxon>Streptococcaceae</taxon>
        <taxon>Streptococcus</taxon>
    </lineage>
</organism>
<comment type="function">
    <text evidence="6">Negative regulator of FtsZ ring formation; modulates the frequency and position of FtsZ ring formation. Inhibits FtsZ ring formation at polar sites. Interacts either with FtsZ or with one of its binding partners to promote depolymerization.</text>
</comment>
<feature type="topological domain" description="Cytoplasmic" evidence="6">
    <location>
        <begin position="27"/>
        <end position="574"/>
    </location>
</feature>
<dbReference type="InterPro" id="IPR010379">
    <property type="entry name" value="EzrA"/>
</dbReference>
<keyword evidence="6" id="KW-0132">Cell division</keyword>
<dbReference type="EMBL" id="LS483409">
    <property type="protein sequence ID" value="SQG79933.1"/>
    <property type="molecule type" value="Genomic_DNA"/>
</dbReference>
<dbReference type="AlphaFoldDB" id="A0A060RJ78"/>
<evidence type="ECO:0000313" key="16">
    <source>
        <dbReference type="Proteomes" id="UP000183629"/>
    </source>
</evidence>
<evidence type="ECO:0000313" key="10">
    <source>
        <dbReference type="EMBL" id="SES03042.1"/>
    </source>
</evidence>
<dbReference type="GeneID" id="57920296"/>
<name>A0A060RJ78_9STRE</name>
<dbReference type="EMBL" id="FPBN01000002">
    <property type="protein sequence ID" value="SFU54405.1"/>
    <property type="molecule type" value="Genomic_DNA"/>
</dbReference>
<dbReference type="Proteomes" id="UP000182764">
    <property type="component" value="Unassembled WGS sequence"/>
</dbReference>
<gene>
    <name evidence="6 12" type="primary">ezrA</name>
    <name evidence="8" type="ORF">BN963_SGAL_02205</name>
    <name evidence="12" type="ORF">NCTC13773_01757</name>
    <name evidence="9" type="ORF">SAMN04487839_10246</name>
    <name evidence="10" type="ORF">SAMN04487840_11436</name>
    <name evidence="11" type="ORF">SAMN05660328_102441</name>
</gene>
<dbReference type="NCBIfam" id="NF003407">
    <property type="entry name" value="PRK04778.1-1"/>
    <property type="match status" value="1"/>
</dbReference>
<dbReference type="EMBL" id="CCBC010000213">
    <property type="protein sequence ID" value="CDO18998.1"/>
    <property type="molecule type" value="Genomic_DNA"/>
</dbReference>
<dbReference type="HAMAP" id="MF_00728">
    <property type="entry name" value="EzrA"/>
    <property type="match status" value="1"/>
</dbReference>
<proteinExistence type="inferred from homology"/>
<dbReference type="NCBIfam" id="NF003410">
    <property type="entry name" value="PRK04778.1-4"/>
    <property type="match status" value="1"/>
</dbReference>
<dbReference type="Proteomes" id="UP000182712">
    <property type="component" value="Unassembled WGS sequence"/>
</dbReference>
<comment type="subcellular location">
    <subcellularLocation>
        <location evidence="6">Cell membrane</location>
        <topology evidence="6">Single-pass membrane protein</topology>
    </subcellularLocation>
    <text evidence="6">Colocalized with FtsZ to the nascent septal site.</text>
</comment>
<protein>
    <recommendedName>
        <fullName evidence="6">Septation ring formation regulator EzrA</fullName>
    </recommendedName>
</protein>
<feature type="coiled-coil region" evidence="6">
    <location>
        <begin position="103"/>
        <end position="137"/>
    </location>
</feature>
<dbReference type="RefSeq" id="WP_009854566.1">
    <property type="nucleotide sequence ID" value="NZ_CP054015.1"/>
</dbReference>
<reference evidence="8 13" key="2">
    <citation type="submission" date="2014-05" db="EMBL/GenBank/DDBJ databases">
        <title>Genome sequence of Streptococcus gallolyticus.</title>
        <authorList>
            <person name="Del Campo R."/>
        </authorList>
    </citation>
    <scope>NUCLEOTIDE SEQUENCE [LARGE SCALE GENOMIC DNA]</scope>
    <source>
        <strain evidence="8 13">LMG17956</strain>
    </source>
</reference>
<keyword evidence="6" id="KW-0131">Cell cycle</keyword>
<dbReference type="EMBL" id="FOBM01000002">
    <property type="protein sequence ID" value="SEM04335.1"/>
    <property type="molecule type" value="Genomic_DNA"/>
</dbReference>
<dbReference type="GO" id="GO:0000917">
    <property type="term" value="P:division septum assembly"/>
    <property type="evidence" value="ECO:0007669"/>
    <property type="project" value="UniProtKB-KW"/>
</dbReference>
<sequence length="574" mass="65981">MSSGIILLLVAIVLLVIVAYLVGVIVRKRNDSLIASLEERKQSLFGLPVNEEVEAVKNLHLIGQSQTTFREWNQKWVDLSLNSFSDIENHIFEAENLNDSFKFIRAKHEIDNVESQLNLVEEDINSIREALSVLKEQEEKNSARVKHALDLYETLQASISEKEDNFGSTMSEIEKQLKNIEAEFSQFVTLNSTGDPVEASEVLDRAEEHTIALGQISEQIPAIVAKLEDDFPDQLDDLEQGYRRLLEQNYHFAEKNIETRFQEVRDSIRANSSELVTLDLDRARDENEHIQEKIDSLYELFEREIAAHKAALKDSKIIPDYLAHAKANNEQLAHEIKRLSHKYILNDSESLSLRSFTKNLEEIETEVLPIVVAFETQDKPFSELQVTFDRTLKTLAAVEEGQMEVFEQVKNIEEIETVARQSLEQYINRLHMIKRYMEKRNLPGIPQDFLSAFFTTSSQLEVLIDELSRGRIDIEAVSRLTDVATSAIANLENATYQVVQNATLTEQLLQYSNRYRSFEPSVQSSFEHALKLFEVDNDYQASFDEISYALETVEPGVTDRFVSSYEKTREQIRF</sequence>
<dbReference type="EMBL" id="FOGM01000014">
    <property type="protein sequence ID" value="SES03042.1"/>
    <property type="molecule type" value="Genomic_DNA"/>
</dbReference>
<dbReference type="Proteomes" id="UP000183629">
    <property type="component" value="Unassembled WGS sequence"/>
</dbReference>
<feature type="topological domain" description="Extracellular" evidence="6">
    <location>
        <begin position="1"/>
        <end position="7"/>
    </location>
</feature>
<evidence type="ECO:0000313" key="12">
    <source>
        <dbReference type="EMBL" id="SQG79933.1"/>
    </source>
</evidence>
<feature type="transmembrane region" description="Helical" evidence="7">
    <location>
        <begin position="6"/>
        <end position="26"/>
    </location>
</feature>